<comment type="caution">
    <text evidence="10">The sequence shown here is derived from an EMBL/GenBank/DDBJ whole genome shotgun (WGS) entry which is preliminary data.</text>
</comment>
<dbReference type="InterPro" id="IPR036097">
    <property type="entry name" value="HisK_dim/P_sf"/>
</dbReference>
<proteinExistence type="predicted"/>
<evidence type="ECO:0000259" key="9">
    <source>
        <dbReference type="PROSITE" id="PS50109"/>
    </source>
</evidence>
<evidence type="ECO:0000256" key="2">
    <source>
        <dbReference type="ARBA" id="ARBA00012438"/>
    </source>
</evidence>
<keyword evidence="8" id="KW-0812">Transmembrane</keyword>
<dbReference type="SUPFAM" id="SSF55874">
    <property type="entry name" value="ATPase domain of HSP90 chaperone/DNA topoisomerase II/histidine kinase"/>
    <property type="match status" value="1"/>
</dbReference>
<dbReference type="InterPro" id="IPR003594">
    <property type="entry name" value="HATPase_dom"/>
</dbReference>
<dbReference type="PANTHER" id="PTHR43711:SF1">
    <property type="entry name" value="HISTIDINE KINASE 1"/>
    <property type="match status" value="1"/>
</dbReference>
<comment type="catalytic activity">
    <reaction evidence="1">
        <text>ATP + protein L-histidine = ADP + protein N-phospho-L-histidine.</text>
        <dbReference type="EC" id="2.7.13.3"/>
    </reaction>
</comment>
<dbReference type="Proteomes" id="UP001165460">
    <property type="component" value="Unassembled WGS sequence"/>
</dbReference>
<dbReference type="PRINTS" id="PR00344">
    <property type="entry name" value="BCTRLSENSOR"/>
</dbReference>
<dbReference type="InterPro" id="IPR036890">
    <property type="entry name" value="HATPase_C_sf"/>
</dbReference>
<dbReference type="SMART" id="SM00028">
    <property type="entry name" value="TPR"/>
    <property type="match status" value="4"/>
</dbReference>
<feature type="domain" description="Histidine kinase" evidence="9">
    <location>
        <begin position="501"/>
        <end position="712"/>
    </location>
</feature>
<dbReference type="Pfam" id="PF00512">
    <property type="entry name" value="HisKA"/>
    <property type="match status" value="1"/>
</dbReference>
<dbReference type="Pfam" id="PF02518">
    <property type="entry name" value="HATPase_c"/>
    <property type="match status" value="1"/>
</dbReference>
<sequence>MAKQVSNCIEFIRILIFRVINEILDTFKLLTSKSICLGLLILIFLGACKKYLKHQEDYPEQTQVIITRAAALSKEDPRLLIHYIDSLSKNFTSAGPGDRWKLLSVKSNMYIFNLRDTAEAFKVIDSMYAIVKDKVDRYPQNYAWTLYNHAKLLLYVNRNDEAFDHFYDGLEFAKKHLDSCDVGTFYDALGRMKIKQLKFDQAIPYFKKAAKYVGTCKPSPKEPGRIPFIQSTLNDIGMCYERINKLDSAIHYYQQALDTLYYQEKRYRLEKNITDYYRGEFLGNLGGVYALTGKEKQAEEYLKTSAALTIKPDCRCSESISSLNKLFKLYLAQNRFSDANNLLQQIKIEIDKNPSLKEDLDQWLLYHELSWKYFDLKGQTHQAYRAINSYYHLRDSIADVRKQLISIDIENKFKFKEQQQQLALLAKDNKIKNLSLFTAVVFVVMAVLIIWIVIVNLKKSRRQVLKLTTLNKRVYEQNEQLQYTLQDLEQSQRENTEMLLVVAHDLRNPIGAMTMLSQLMLKADRSKEDQHSLNLIREAGDRSLALVNDLLKTNTQKEKLKKEALDVRALLKYCVGLLEIKAAQKQLCIELDAKPTIIYGDREKLWRVISNLIGNAVKFSHSNTTIKVSLTPEKEYVLIAVADQGIGIPIELQTKIFDMPSETKRVGTAGEATFGLGLAISRQIVEAHGGKIWFESIQNQCTTFFVRLPTCVANPHTGSTSCNFPLRKF</sequence>
<keyword evidence="6" id="KW-0902">Two-component regulatory system</keyword>
<protein>
    <recommendedName>
        <fullName evidence="2">histidine kinase</fullName>
        <ecNumber evidence="2">2.7.13.3</ecNumber>
    </recommendedName>
</protein>
<keyword evidence="4" id="KW-0808">Transferase</keyword>
<dbReference type="SUPFAM" id="SSF48452">
    <property type="entry name" value="TPR-like"/>
    <property type="match status" value="1"/>
</dbReference>
<evidence type="ECO:0000256" key="3">
    <source>
        <dbReference type="ARBA" id="ARBA00022553"/>
    </source>
</evidence>
<feature type="repeat" description="TPR" evidence="7">
    <location>
        <begin position="230"/>
        <end position="263"/>
    </location>
</feature>
<dbReference type="Gene3D" id="1.10.287.130">
    <property type="match status" value="1"/>
</dbReference>
<dbReference type="InterPro" id="IPR011990">
    <property type="entry name" value="TPR-like_helical_dom_sf"/>
</dbReference>
<accession>A0ABS9ZVK4</accession>
<dbReference type="EMBL" id="JALGBH010000001">
    <property type="protein sequence ID" value="MCJ0742124.1"/>
    <property type="molecule type" value="Genomic_DNA"/>
</dbReference>
<keyword evidence="7" id="KW-0802">TPR repeat</keyword>
<keyword evidence="8" id="KW-1133">Transmembrane helix</keyword>
<dbReference type="Pfam" id="PF13181">
    <property type="entry name" value="TPR_8"/>
    <property type="match status" value="1"/>
</dbReference>
<dbReference type="PANTHER" id="PTHR43711">
    <property type="entry name" value="TWO-COMPONENT HISTIDINE KINASE"/>
    <property type="match status" value="1"/>
</dbReference>
<keyword evidence="5 10" id="KW-0418">Kinase</keyword>
<keyword evidence="3" id="KW-0597">Phosphoprotein</keyword>
<dbReference type="SUPFAM" id="SSF47384">
    <property type="entry name" value="Homodimeric domain of signal transducing histidine kinase"/>
    <property type="match status" value="1"/>
</dbReference>
<dbReference type="InterPro" id="IPR003661">
    <property type="entry name" value="HisK_dim/P_dom"/>
</dbReference>
<dbReference type="SMART" id="SM00387">
    <property type="entry name" value="HATPase_c"/>
    <property type="match status" value="1"/>
</dbReference>
<dbReference type="RefSeq" id="WP_243360328.1">
    <property type="nucleotide sequence ID" value="NZ_JALGBH010000001.1"/>
</dbReference>
<gene>
    <name evidence="10" type="ORF">MMF97_05320</name>
</gene>
<dbReference type="PROSITE" id="PS50005">
    <property type="entry name" value="TPR"/>
    <property type="match status" value="1"/>
</dbReference>
<dbReference type="InterPro" id="IPR004358">
    <property type="entry name" value="Sig_transdc_His_kin-like_C"/>
</dbReference>
<dbReference type="EC" id="2.7.13.3" evidence="2"/>
<dbReference type="InterPro" id="IPR019734">
    <property type="entry name" value="TPR_rpt"/>
</dbReference>
<dbReference type="SMART" id="SM00388">
    <property type="entry name" value="HisKA"/>
    <property type="match status" value="1"/>
</dbReference>
<dbReference type="Gene3D" id="3.30.565.10">
    <property type="entry name" value="Histidine kinase-like ATPase, C-terminal domain"/>
    <property type="match status" value="1"/>
</dbReference>
<evidence type="ECO:0000256" key="6">
    <source>
        <dbReference type="ARBA" id="ARBA00023012"/>
    </source>
</evidence>
<dbReference type="InterPro" id="IPR005467">
    <property type="entry name" value="His_kinase_dom"/>
</dbReference>
<evidence type="ECO:0000313" key="10">
    <source>
        <dbReference type="EMBL" id="MCJ0742124.1"/>
    </source>
</evidence>
<evidence type="ECO:0000256" key="1">
    <source>
        <dbReference type="ARBA" id="ARBA00000085"/>
    </source>
</evidence>
<dbReference type="Gene3D" id="1.25.40.10">
    <property type="entry name" value="Tetratricopeptide repeat domain"/>
    <property type="match status" value="2"/>
</dbReference>
<dbReference type="PROSITE" id="PS50109">
    <property type="entry name" value="HIS_KIN"/>
    <property type="match status" value="1"/>
</dbReference>
<dbReference type="InterPro" id="IPR050736">
    <property type="entry name" value="Sensor_HK_Regulatory"/>
</dbReference>
<dbReference type="CDD" id="cd00082">
    <property type="entry name" value="HisKA"/>
    <property type="match status" value="1"/>
</dbReference>
<dbReference type="CDD" id="cd00075">
    <property type="entry name" value="HATPase"/>
    <property type="match status" value="1"/>
</dbReference>
<keyword evidence="8" id="KW-0472">Membrane</keyword>
<evidence type="ECO:0000256" key="7">
    <source>
        <dbReference type="PROSITE-ProRule" id="PRU00339"/>
    </source>
</evidence>
<evidence type="ECO:0000256" key="8">
    <source>
        <dbReference type="SAM" id="Phobius"/>
    </source>
</evidence>
<evidence type="ECO:0000256" key="5">
    <source>
        <dbReference type="ARBA" id="ARBA00022777"/>
    </source>
</evidence>
<dbReference type="GO" id="GO:0016301">
    <property type="term" value="F:kinase activity"/>
    <property type="evidence" value="ECO:0007669"/>
    <property type="project" value="UniProtKB-KW"/>
</dbReference>
<feature type="transmembrane region" description="Helical" evidence="8">
    <location>
        <begin position="434"/>
        <end position="457"/>
    </location>
</feature>
<evidence type="ECO:0000313" key="11">
    <source>
        <dbReference type="Proteomes" id="UP001165460"/>
    </source>
</evidence>
<reference evidence="10" key="1">
    <citation type="submission" date="2022-03" db="EMBL/GenBank/DDBJ databases">
        <authorList>
            <person name="Woo C.Y."/>
        </authorList>
    </citation>
    <scope>NUCLEOTIDE SEQUENCE</scope>
    <source>
        <strain evidence="10">CYS-01</strain>
    </source>
</reference>
<organism evidence="10 11">
    <name type="scientific">Pedobacter montanisoli</name>
    <dbReference type="NCBI Taxonomy" id="2923277"/>
    <lineage>
        <taxon>Bacteria</taxon>
        <taxon>Pseudomonadati</taxon>
        <taxon>Bacteroidota</taxon>
        <taxon>Sphingobacteriia</taxon>
        <taxon>Sphingobacteriales</taxon>
        <taxon>Sphingobacteriaceae</taxon>
        <taxon>Pedobacter</taxon>
    </lineage>
</organism>
<evidence type="ECO:0000256" key="4">
    <source>
        <dbReference type="ARBA" id="ARBA00022679"/>
    </source>
</evidence>
<name>A0ABS9ZVK4_9SPHI</name>
<keyword evidence="11" id="KW-1185">Reference proteome</keyword>